<evidence type="ECO:0000313" key="1">
    <source>
        <dbReference type="EMBL" id="CSB13420.1"/>
    </source>
</evidence>
<dbReference type="EMBL" id="CWOW01000028">
    <property type="protein sequence ID" value="CSB13420.1"/>
    <property type="molecule type" value="Genomic_DNA"/>
</dbReference>
<dbReference type="AlphaFoldDB" id="A0A656A8N5"/>
<gene>
    <name evidence="1" type="ORF">ERS013165_03509</name>
</gene>
<dbReference type="Proteomes" id="UP000044806">
    <property type="component" value="Unassembled WGS sequence"/>
</dbReference>
<evidence type="ECO:0000313" key="2">
    <source>
        <dbReference type="Proteomes" id="UP000044806"/>
    </source>
</evidence>
<protein>
    <submittedName>
        <fullName evidence="1">Uncharacterized protein</fullName>
    </submittedName>
</protein>
<organism evidence="1 2">
    <name type="scientific">Vibrio cholerae</name>
    <dbReference type="NCBI Taxonomy" id="666"/>
    <lineage>
        <taxon>Bacteria</taxon>
        <taxon>Pseudomonadati</taxon>
        <taxon>Pseudomonadota</taxon>
        <taxon>Gammaproteobacteria</taxon>
        <taxon>Vibrionales</taxon>
        <taxon>Vibrionaceae</taxon>
        <taxon>Vibrio</taxon>
    </lineage>
</organism>
<proteinExistence type="predicted"/>
<name>A0A656A8N5_VIBCL</name>
<reference evidence="1 2" key="1">
    <citation type="submission" date="2015-07" db="EMBL/GenBank/DDBJ databases">
        <authorList>
            <consortium name="Pathogen Informatics"/>
        </authorList>
    </citation>
    <scope>NUCLEOTIDE SEQUENCE [LARGE SCALE GENOMIC DNA]</scope>
    <source>
        <strain evidence="1 2">A51</strain>
    </source>
</reference>
<accession>A0A656A8N5</accession>
<sequence length="84" mass="9894">MSNPRWITATLPSALLSAWWLTSNRAPLALSYRLMSLKVAFYRKFALHLPLKKVHFVWCLSSNKKQRQLYLNWLRHPVVNMAIV</sequence>